<dbReference type="Gene3D" id="3.40.395.10">
    <property type="entry name" value="Adenoviral Proteinase, Chain A"/>
    <property type="match status" value="1"/>
</dbReference>
<accession>A0A5K0U9C3</accession>
<evidence type="ECO:0000256" key="2">
    <source>
        <dbReference type="ARBA" id="ARBA00022801"/>
    </source>
</evidence>
<dbReference type="SUPFAM" id="SSF54001">
    <property type="entry name" value="Cysteine proteinases"/>
    <property type="match status" value="1"/>
</dbReference>
<evidence type="ECO:0000313" key="6">
    <source>
        <dbReference type="Proteomes" id="UP000594342"/>
    </source>
</evidence>
<dbReference type="Proteomes" id="UP000594342">
    <property type="component" value="Unassembled WGS sequence"/>
</dbReference>
<feature type="region of interest" description="Disordered" evidence="3">
    <location>
        <begin position="1"/>
        <end position="24"/>
    </location>
</feature>
<proteinExistence type="predicted"/>
<sequence length="339" mass="38326">MNRSTKSTKSATKQDPTANDETETYINDIVSKISSDVDTKGGAGGVGGSVGGANTRCAPGLVYEAGSCARLAVLVEMARAYNKSAPQPDHIRLSNNMETLNPQKYKAYLVDQINKRIGEKCTTQKCWGRQEFVRHMSAKAREEFIKHTHRPDSPQGKFEWLSTFDINDVMAQYYKEATGFKFFGAVPMDFADLPGVELSEANYDNYYKKGITKLGVIFNLDNHDQPGSHWTAMYTDLESGNIFYFDSFGVKPEPRVRALMRQQARFLESKGKNVNTIRVDYNKVQHQKGNSECGVYSINFLVRMARGDNFDKLCNNPVSDKQINKCRSVYFDKFTKKRE</sequence>
<keyword evidence="6" id="KW-1185">Reference proteome</keyword>
<name>A0A5K0U9C3_9VIRU</name>
<reference evidence="5 6" key="1">
    <citation type="submission" date="2018-10" db="EMBL/GenBank/DDBJ databases">
        <authorList>
            <consortium name="IHU Genomes"/>
        </authorList>
    </citation>
    <scope>NUCLEOTIDE SEQUENCE [LARGE SCALE GENOMIC DNA]</scope>
    <source>
        <strain evidence="5 6">A1</strain>
    </source>
</reference>
<evidence type="ECO:0000256" key="3">
    <source>
        <dbReference type="SAM" id="MobiDB-lite"/>
    </source>
</evidence>
<dbReference type="Pfam" id="PF02902">
    <property type="entry name" value="Peptidase_C48"/>
    <property type="match status" value="1"/>
</dbReference>
<comment type="caution">
    <text evidence="5">The sequence shown here is derived from an EMBL/GenBank/DDBJ whole genome shotgun (WGS) entry which is preliminary data.</text>
</comment>
<dbReference type="InterPro" id="IPR003653">
    <property type="entry name" value="Peptidase_C48_C"/>
</dbReference>
<dbReference type="GO" id="GO:0006508">
    <property type="term" value="P:proteolysis"/>
    <property type="evidence" value="ECO:0007669"/>
    <property type="project" value="UniProtKB-KW"/>
</dbReference>
<organism evidence="5 6">
    <name type="scientific">Yasminevirus sp. GU-2018</name>
    <dbReference type="NCBI Taxonomy" id="2420051"/>
    <lineage>
        <taxon>Viruses</taxon>
        <taxon>Varidnaviria</taxon>
        <taxon>Bamfordvirae</taxon>
        <taxon>Nucleocytoviricota</taxon>
        <taxon>Megaviricetes</taxon>
        <taxon>Imitervirales</taxon>
        <taxon>Mimiviridae</taxon>
        <taxon>Klosneuvirinae</taxon>
        <taxon>Yasminevirus</taxon>
        <taxon>Yasminevirus saudimassiliense</taxon>
    </lineage>
</organism>
<keyword evidence="1 5" id="KW-0645">Protease</keyword>
<evidence type="ECO:0000256" key="1">
    <source>
        <dbReference type="ARBA" id="ARBA00022670"/>
    </source>
</evidence>
<dbReference type="InterPro" id="IPR038765">
    <property type="entry name" value="Papain-like_cys_pep_sf"/>
</dbReference>
<evidence type="ECO:0000259" key="4">
    <source>
        <dbReference type="Pfam" id="PF02902"/>
    </source>
</evidence>
<evidence type="ECO:0000313" key="5">
    <source>
        <dbReference type="EMBL" id="VBB17973.1"/>
    </source>
</evidence>
<keyword evidence="2" id="KW-0378">Hydrolase</keyword>
<protein>
    <submittedName>
        <fullName evidence="5">Ulp1 protease</fullName>
    </submittedName>
</protein>
<feature type="compositionally biased region" description="Polar residues" evidence="3">
    <location>
        <begin position="1"/>
        <end position="17"/>
    </location>
</feature>
<dbReference type="EMBL" id="UPSH01000001">
    <property type="protein sequence ID" value="VBB17973.1"/>
    <property type="molecule type" value="Genomic_DNA"/>
</dbReference>
<gene>
    <name evidence="5" type="ORF">YASMINEVIRUS_436</name>
</gene>
<dbReference type="GO" id="GO:0008234">
    <property type="term" value="F:cysteine-type peptidase activity"/>
    <property type="evidence" value="ECO:0007669"/>
    <property type="project" value="InterPro"/>
</dbReference>
<feature type="domain" description="Ubiquitin-like protease family profile" evidence="4">
    <location>
        <begin position="217"/>
        <end position="323"/>
    </location>
</feature>